<evidence type="ECO:0000256" key="4">
    <source>
        <dbReference type="ARBA" id="ARBA00012462"/>
    </source>
</evidence>
<evidence type="ECO:0000256" key="9">
    <source>
        <dbReference type="ARBA" id="ARBA00022801"/>
    </source>
</evidence>
<evidence type="ECO:0000256" key="6">
    <source>
        <dbReference type="ARBA" id="ARBA00022670"/>
    </source>
</evidence>
<evidence type="ECO:0000256" key="5">
    <source>
        <dbReference type="ARBA" id="ARBA00022525"/>
    </source>
</evidence>
<dbReference type="EMBL" id="KE747823">
    <property type="protein sequence ID" value="RMZ69891.1"/>
    <property type="molecule type" value="Genomic_DNA"/>
</dbReference>
<dbReference type="EC" id="3.4.14.10" evidence="4"/>
<evidence type="ECO:0000256" key="11">
    <source>
        <dbReference type="ARBA" id="ARBA00022837"/>
    </source>
</evidence>
<evidence type="ECO:0000256" key="1">
    <source>
        <dbReference type="ARBA" id="ARBA00001910"/>
    </source>
</evidence>
<keyword evidence="14" id="KW-0325">Glycoprotein</keyword>
<dbReference type="CDD" id="cd11377">
    <property type="entry name" value="Pro-peptidase_S53"/>
    <property type="match status" value="1"/>
</dbReference>
<dbReference type="GO" id="GO:0046872">
    <property type="term" value="F:metal ion binding"/>
    <property type="evidence" value="ECO:0007669"/>
    <property type="project" value="UniProtKB-UniRule"/>
</dbReference>
<feature type="chain" id="PRO_5017989313" description="tripeptidyl-peptidase II" evidence="16">
    <location>
        <begin position="20"/>
        <end position="618"/>
    </location>
</feature>
<protein>
    <recommendedName>
        <fullName evidence="4">tripeptidyl-peptidase II</fullName>
        <ecNumber evidence="4">3.4.14.10</ecNumber>
    </recommendedName>
</protein>
<dbReference type="SUPFAM" id="SSF54897">
    <property type="entry name" value="Protease propeptides/inhibitors"/>
    <property type="match status" value="1"/>
</dbReference>
<dbReference type="GO" id="GO:0005576">
    <property type="term" value="C:extracellular region"/>
    <property type="evidence" value="ECO:0007669"/>
    <property type="project" value="UniProtKB-SubCell"/>
</dbReference>
<comment type="function">
    <text evidence="2">Secreted tripeptidyl-peptidase which degrades proteins at acidic pHs and is involved in virulence.</text>
</comment>
<feature type="domain" description="Peptidase S53" evidence="17">
    <location>
        <begin position="213"/>
        <end position="602"/>
    </location>
</feature>
<dbReference type="PANTHER" id="PTHR14218:SF35">
    <property type="entry name" value="PEPTIDASE S53 DOMAIN-CONTAINING PROTEIN"/>
    <property type="match status" value="1"/>
</dbReference>
<dbReference type="SMART" id="SM00944">
    <property type="entry name" value="Pro-kuma_activ"/>
    <property type="match status" value="1"/>
</dbReference>
<feature type="active site" description="Charge relay system" evidence="15">
    <location>
        <position position="505"/>
    </location>
</feature>
<dbReference type="CDD" id="cd04056">
    <property type="entry name" value="Peptidases_S53"/>
    <property type="match status" value="1"/>
</dbReference>
<dbReference type="InterPro" id="IPR023828">
    <property type="entry name" value="Peptidase_S8_Ser-AS"/>
</dbReference>
<dbReference type="PROSITE" id="PS00138">
    <property type="entry name" value="SUBTILASE_SER"/>
    <property type="match status" value="1"/>
</dbReference>
<evidence type="ECO:0000313" key="18">
    <source>
        <dbReference type="EMBL" id="RMZ69891.1"/>
    </source>
</evidence>
<evidence type="ECO:0000256" key="16">
    <source>
        <dbReference type="SAM" id="SignalP"/>
    </source>
</evidence>
<dbReference type="PANTHER" id="PTHR14218">
    <property type="entry name" value="PROTEASE S8 TRIPEPTIDYL PEPTIDASE I CLN2"/>
    <property type="match status" value="1"/>
</dbReference>
<dbReference type="Gene3D" id="3.40.50.200">
    <property type="entry name" value="Peptidase S8/S53 domain"/>
    <property type="match status" value="1"/>
</dbReference>
<feature type="binding site" evidence="15">
    <location>
        <position position="548"/>
    </location>
    <ligand>
        <name>Ca(2+)</name>
        <dbReference type="ChEBI" id="CHEBI:29108"/>
    </ligand>
</feature>
<keyword evidence="19" id="KW-1185">Reference proteome</keyword>
<evidence type="ECO:0000256" key="3">
    <source>
        <dbReference type="ARBA" id="ARBA00004239"/>
    </source>
</evidence>
<proteinExistence type="predicted"/>
<dbReference type="PROSITE" id="PS51695">
    <property type="entry name" value="SEDOLISIN"/>
    <property type="match status" value="1"/>
</dbReference>
<dbReference type="InterPro" id="IPR050819">
    <property type="entry name" value="Tripeptidyl-peptidase_I"/>
</dbReference>
<evidence type="ECO:0000256" key="13">
    <source>
        <dbReference type="ARBA" id="ARBA00023145"/>
    </source>
</evidence>
<dbReference type="FunFam" id="3.40.50.200:FF:000015">
    <property type="entry name" value="Tripeptidyl peptidase A"/>
    <property type="match status" value="1"/>
</dbReference>
<sequence length="618" mass="66821">MGAYTVAFTGLLAVSGVGAMSTLTTSHIEGEVVERLNGVPEGWSEVGAPAPDHKLFFRIAVPSENRDLFERTLMEVSSPSHPRYGKHLKRDELKDLIKPRAESVATVLNWLEESGVEARDIHNNGEWINFYAPVKRAEEMMETTFKTYQSEVRANVRKIRSLGYSVPGHVRPAIDMIQPTTRFGQIRAEGSMILSQEETPFSVLAVNASCKTRITPTCLADLYNFKDFNASTAVKTKLGVTGYLEQYARFADLTKFLGTFAPSKAGTSFDVASINNGPFDQNSTADSVEANLDIQYTVGLVAPSIKTTFYTTPGRGELVPDLDQPSQNNVQNEPYLDLFTYLLNLDDDKLPQVLTTSYGENEQSVPAAYAKKVCDMIGQLGTRGVSVIFSSGDEGTGSACQTNDGKNTTRFMPIFPAACPYVTSVGGTVGVAPERGVSFSSGGFSDLWPRPAYQDKAVGDYLKILGNRWEGLYNPNGRGFPDVAAQGQGFQVVDSGRVSSVAGTSASAPVFAAVVAMLNNARMAAGMPALGFMNPWIYEQGFKGMNDIVNGGSTGCTGRSIYSGLPAPAVPFASWNATTGWDPVTGYGTPDFEKLRSLSSMPQYGKRRVRRGSLHGDV</sequence>
<evidence type="ECO:0000256" key="2">
    <source>
        <dbReference type="ARBA" id="ARBA00002451"/>
    </source>
</evidence>
<keyword evidence="6 15" id="KW-0645">Protease</keyword>
<gene>
    <name evidence="18" type="ORF">GMOD_00008826</name>
</gene>
<keyword evidence="5" id="KW-0964">Secreted</keyword>
<dbReference type="AlphaFoldDB" id="A0A3M7M5W6"/>
<feature type="binding site" evidence="15">
    <location>
        <position position="547"/>
    </location>
    <ligand>
        <name>Ca(2+)</name>
        <dbReference type="ChEBI" id="CHEBI:29108"/>
    </ligand>
</feature>
<keyword evidence="10 15" id="KW-0720">Serine protease</keyword>
<name>A0A3M7M5W6_9PLEO</name>
<evidence type="ECO:0000256" key="8">
    <source>
        <dbReference type="ARBA" id="ARBA00022729"/>
    </source>
</evidence>
<feature type="active site" description="Charge relay system" evidence="15">
    <location>
        <position position="289"/>
    </location>
</feature>
<evidence type="ECO:0000259" key="17">
    <source>
        <dbReference type="PROSITE" id="PS51695"/>
    </source>
</evidence>
<evidence type="ECO:0000256" key="15">
    <source>
        <dbReference type="PROSITE-ProRule" id="PRU01032"/>
    </source>
</evidence>
<feature type="binding site" evidence="15">
    <location>
        <position position="582"/>
    </location>
    <ligand>
        <name>Ca(2+)</name>
        <dbReference type="ChEBI" id="CHEBI:29108"/>
    </ligand>
</feature>
<keyword evidence="12" id="KW-0843">Virulence</keyword>
<evidence type="ECO:0000256" key="10">
    <source>
        <dbReference type="ARBA" id="ARBA00022825"/>
    </source>
</evidence>
<reference evidence="18 19" key="1">
    <citation type="journal article" date="2014" name="PLoS ONE">
        <title>De novo Genome Assembly of the Fungal Plant Pathogen Pyrenophora semeniperda.</title>
        <authorList>
            <person name="Soliai M.M."/>
            <person name="Meyer S.E."/>
            <person name="Udall J.A."/>
            <person name="Elzinga D.E."/>
            <person name="Hermansen R.A."/>
            <person name="Bodily P.M."/>
            <person name="Hart A.A."/>
            <person name="Coleman C.E."/>
        </authorList>
    </citation>
    <scope>NUCLEOTIDE SEQUENCE [LARGE SCALE GENOMIC DNA]</scope>
    <source>
        <strain evidence="18 19">CCB06</strain>
        <tissue evidence="18">Mycelium</tissue>
    </source>
</reference>
<dbReference type="Proteomes" id="UP000265663">
    <property type="component" value="Unassembled WGS sequence"/>
</dbReference>
<evidence type="ECO:0000256" key="12">
    <source>
        <dbReference type="ARBA" id="ARBA00023026"/>
    </source>
</evidence>
<comment type="subcellular location">
    <subcellularLocation>
        <location evidence="3">Secreted</location>
        <location evidence="3">Extracellular space</location>
    </subcellularLocation>
</comment>
<comment type="cofactor">
    <cofactor evidence="15">
        <name>Ca(2+)</name>
        <dbReference type="ChEBI" id="CHEBI:29108"/>
    </cofactor>
    <text evidence="15">Binds 1 Ca(2+) ion per subunit.</text>
</comment>
<dbReference type="OrthoDB" id="409122at2759"/>
<keyword evidence="13" id="KW-0865">Zymogen</keyword>
<dbReference type="InterPro" id="IPR000209">
    <property type="entry name" value="Peptidase_S8/S53_dom"/>
</dbReference>
<feature type="binding site" evidence="15">
    <location>
        <position position="580"/>
    </location>
    <ligand>
        <name>Ca(2+)</name>
        <dbReference type="ChEBI" id="CHEBI:29108"/>
    </ligand>
</feature>
<dbReference type="InterPro" id="IPR036852">
    <property type="entry name" value="Peptidase_S8/S53_dom_sf"/>
</dbReference>
<evidence type="ECO:0000313" key="19">
    <source>
        <dbReference type="Proteomes" id="UP000265663"/>
    </source>
</evidence>
<evidence type="ECO:0000256" key="14">
    <source>
        <dbReference type="ARBA" id="ARBA00023180"/>
    </source>
</evidence>
<keyword evidence="7 15" id="KW-0479">Metal-binding</keyword>
<dbReference type="SUPFAM" id="SSF52743">
    <property type="entry name" value="Subtilisin-like"/>
    <property type="match status" value="1"/>
</dbReference>
<comment type="catalytic activity">
    <reaction evidence="1">
        <text>Release of an N-terminal tripeptide from a polypeptide.</text>
        <dbReference type="EC" id="3.4.14.10"/>
    </reaction>
</comment>
<keyword evidence="9 15" id="KW-0378">Hydrolase</keyword>
<feature type="signal peptide" evidence="16">
    <location>
        <begin position="1"/>
        <end position="19"/>
    </location>
</feature>
<keyword evidence="11 15" id="KW-0106">Calcium</keyword>
<dbReference type="Pfam" id="PF00082">
    <property type="entry name" value="Peptidase_S8"/>
    <property type="match status" value="1"/>
</dbReference>
<organism evidence="18 19">
    <name type="scientific">Pyrenophora seminiperda CCB06</name>
    <dbReference type="NCBI Taxonomy" id="1302712"/>
    <lineage>
        <taxon>Eukaryota</taxon>
        <taxon>Fungi</taxon>
        <taxon>Dikarya</taxon>
        <taxon>Ascomycota</taxon>
        <taxon>Pezizomycotina</taxon>
        <taxon>Dothideomycetes</taxon>
        <taxon>Pleosporomycetidae</taxon>
        <taxon>Pleosporales</taxon>
        <taxon>Pleosporineae</taxon>
        <taxon>Pleosporaceae</taxon>
        <taxon>Pyrenophora</taxon>
    </lineage>
</organism>
<accession>A0A3M7M5W6</accession>
<dbReference type="GO" id="GO:0008240">
    <property type="term" value="F:tripeptidyl-peptidase activity"/>
    <property type="evidence" value="ECO:0007669"/>
    <property type="project" value="UniProtKB-EC"/>
</dbReference>
<dbReference type="GO" id="GO:0004252">
    <property type="term" value="F:serine-type endopeptidase activity"/>
    <property type="evidence" value="ECO:0007669"/>
    <property type="project" value="UniProtKB-UniRule"/>
</dbReference>
<evidence type="ECO:0000256" key="7">
    <source>
        <dbReference type="ARBA" id="ARBA00022723"/>
    </source>
</evidence>
<dbReference type="InterPro" id="IPR030400">
    <property type="entry name" value="Sedolisin_dom"/>
</dbReference>
<keyword evidence="8 16" id="KW-0732">Signal</keyword>
<feature type="active site" description="Charge relay system" evidence="15">
    <location>
        <position position="293"/>
    </location>
</feature>
<dbReference type="Pfam" id="PF09286">
    <property type="entry name" value="Pro-kuma_activ"/>
    <property type="match status" value="1"/>
</dbReference>
<dbReference type="InterPro" id="IPR015366">
    <property type="entry name" value="S53_propep"/>
</dbReference>
<dbReference type="GO" id="GO:0006508">
    <property type="term" value="P:proteolysis"/>
    <property type="evidence" value="ECO:0007669"/>
    <property type="project" value="UniProtKB-KW"/>
</dbReference>